<comment type="caution">
    <text evidence="1">The sequence shown here is derived from an EMBL/GenBank/DDBJ whole genome shotgun (WGS) entry which is preliminary data.</text>
</comment>
<keyword evidence="2" id="KW-1185">Reference proteome</keyword>
<dbReference type="EMBL" id="MCHY01000006">
    <property type="protein sequence ID" value="RKD25908.1"/>
    <property type="molecule type" value="Genomic_DNA"/>
</dbReference>
<reference evidence="1 2" key="1">
    <citation type="submission" date="2016-08" db="EMBL/GenBank/DDBJ databases">
        <title>Novel Firmicute Genomes.</title>
        <authorList>
            <person name="Poppleton D.I."/>
            <person name="Gribaldo S."/>
        </authorList>
    </citation>
    <scope>NUCLEOTIDE SEQUENCE [LARGE SCALE GENOMIC DNA]</scope>
    <source>
        <strain evidence="1 2">RAOx-1</strain>
    </source>
</reference>
<dbReference type="PROSITE" id="PS51257">
    <property type="entry name" value="PROKAR_LIPOPROTEIN"/>
    <property type="match status" value="1"/>
</dbReference>
<evidence type="ECO:0000313" key="2">
    <source>
        <dbReference type="Proteomes" id="UP000284219"/>
    </source>
</evidence>
<gene>
    <name evidence="1" type="ORF">BEP19_02980</name>
</gene>
<evidence type="ECO:0000313" key="1">
    <source>
        <dbReference type="EMBL" id="RKD25908.1"/>
    </source>
</evidence>
<accession>A0A419SNP2</accession>
<sequence length="120" mass="13716">MKPFILFTLTIALLVGCGSEPTSESKQDMEANMAYLDAIITDYRYEDGKYMIYFEHDGNRGPIKAKAPTSENMYKALDNYKRTKANQDEAYDLYDIMINGDDPNILGISPAVKKHERQQH</sequence>
<dbReference type="AlphaFoldDB" id="A0A419SNP2"/>
<dbReference type="Proteomes" id="UP000284219">
    <property type="component" value="Unassembled WGS sequence"/>
</dbReference>
<dbReference type="RefSeq" id="WP_120188587.1">
    <property type="nucleotide sequence ID" value="NZ_MCHY01000006.1"/>
</dbReference>
<organism evidence="1 2">
    <name type="scientific">Ammoniphilus oxalaticus</name>
    <dbReference type="NCBI Taxonomy" id="66863"/>
    <lineage>
        <taxon>Bacteria</taxon>
        <taxon>Bacillati</taxon>
        <taxon>Bacillota</taxon>
        <taxon>Bacilli</taxon>
        <taxon>Bacillales</taxon>
        <taxon>Paenibacillaceae</taxon>
        <taxon>Aneurinibacillus group</taxon>
        <taxon>Ammoniphilus</taxon>
    </lineage>
</organism>
<proteinExistence type="predicted"/>
<protein>
    <submittedName>
        <fullName evidence="1">Uncharacterized protein</fullName>
    </submittedName>
</protein>
<name>A0A419SNP2_9BACL</name>